<dbReference type="AlphaFoldDB" id="A0A4U5NKB0"/>
<dbReference type="Proteomes" id="UP000298663">
    <property type="component" value="Unassembled WGS sequence"/>
</dbReference>
<dbReference type="InterPro" id="IPR001810">
    <property type="entry name" value="F-box_dom"/>
</dbReference>
<sequence>MKRVTKANVLDALPAEVILRILGHCDLFTLLQFRQTCQANNYTSINLLWRRRSLNVFHDYYLPYAHFCKLHGTFKSILRSRKLLNFIQNFISEDLYQLVLKKAPVTVSTSDFIRLASYLPSVIHLDIGQPNGEWPQFDDKVVYALAYFRKLKTLKIDGTFSKRVVRRGGAHFDPTYQSIRVLSSLEHFEMDCYHDTLTKILMELASTQTILPYLRRIKFSVKHTSVSYPEHLIWFLAHHKNLEDVRIYNALFATLPQIEQFYSALCALPKLRVLVLERCSFCDRIDHSLQREFLTKMEKKAVFTVGAIQNMRFDPDNNH</sequence>
<accession>A0A4U5NKB0</accession>
<reference evidence="2 3" key="1">
    <citation type="journal article" date="2015" name="Genome Biol.">
        <title>Comparative genomics of Steinernema reveals deeply conserved gene regulatory networks.</title>
        <authorList>
            <person name="Dillman A.R."/>
            <person name="Macchietto M."/>
            <person name="Porter C.F."/>
            <person name="Rogers A."/>
            <person name="Williams B."/>
            <person name="Antoshechkin I."/>
            <person name="Lee M.M."/>
            <person name="Goodwin Z."/>
            <person name="Lu X."/>
            <person name="Lewis E.E."/>
            <person name="Goodrich-Blair H."/>
            <person name="Stock S.P."/>
            <person name="Adams B.J."/>
            <person name="Sternberg P.W."/>
            <person name="Mortazavi A."/>
        </authorList>
    </citation>
    <scope>NUCLEOTIDE SEQUENCE [LARGE SCALE GENOMIC DNA]</scope>
    <source>
        <strain evidence="2 3">ALL</strain>
    </source>
</reference>
<name>A0A4U5NKB0_STECR</name>
<feature type="domain" description="F-box" evidence="1">
    <location>
        <begin position="7"/>
        <end position="52"/>
    </location>
</feature>
<evidence type="ECO:0000313" key="3">
    <source>
        <dbReference type="Proteomes" id="UP000298663"/>
    </source>
</evidence>
<dbReference type="EMBL" id="AZBU02000004">
    <property type="protein sequence ID" value="TKR83202.1"/>
    <property type="molecule type" value="Genomic_DNA"/>
</dbReference>
<dbReference type="Pfam" id="PF00646">
    <property type="entry name" value="F-box"/>
    <property type="match status" value="1"/>
</dbReference>
<gene>
    <name evidence="2" type="ORF">L596_016828</name>
</gene>
<comment type="caution">
    <text evidence="2">The sequence shown here is derived from an EMBL/GenBank/DDBJ whole genome shotgun (WGS) entry which is preliminary data.</text>
</comment>
<dbReference type="PROSITE" id="PS50181">
    <property type="entry name" value="FBOX"/>
    <property type="match status" value="1"/>
</dbReference>
<reference evidence="2 3" key="2">
    <citation type="journal article" date="2019" name="G3 (Bethesda)">
        <title>Hybrid Assembly of the Genome of the Entomopathogenic Nematode Steinernema carpocapsae Identifies the X-Chromosome.</title>
        <authorList>
            <person name="Serra L."/>
            <person name="Macchietto M."/>
            <person name="Macias-Munoz A."/>
            <person name="McGill C.J."/>
            <person name="Rodriguez I.M."/>
            <person name="Rodriguez B."/>
            <person name="Murad R."/>
            <person name="Mortazavi A."/>
        </authorList>
    </citation>
    <scope>NUCLEOTIDE SEQUENCE [LARGE SCALE GENOMIC DNA]</scope>
    <source>
        <strain evidence="2 3">ALL</strain>
    </source>
</reference>
<dbReference type="SUPFAM" id="SSF52047">
    <property type="entry name" value="RNI-like"/>
    <property type="match status" value="1"/>
</dbReference>
<evidence type="ECO:0000259" key="1">
    <source>
        <dbReference type="PROSITE" id="PS50181"/>
    </source>
</evidence>
<organism evidence="2 3">
    <name type="scientific">Steinernema carpocapsae</name>
    <name type="common">Entomopathogenic nematode</name>
    <dbReference type="NCBI Taxonomy" id="34508"/>
    <lineage>
        <taxon>Eukaryota</taxon>
        <taxon>Metazoa</taxon>
        <taxon>Ecdysozoa</taxon>
        <taxon>Nematoda</taxon>
        <taxon>Chromadorea</taxon>
        <taxon>Rhabditida</taxon>
        <taxon>Tylenchina</taxon>
        <taxon>Panagrolaimomorpha</taxon>
        <taxon>Strongyloidoidea</taxon>
        <taxon>Steinernematidae</taxon>
        <taxon>Steinernema</taxon>
    </lineage>
</organism>
<dbReference type="OrthoDB" id="5807377at2759"/>
<dbReference type="Gene3D" id="3.80.10.10">
    <property type="entry name" value="Ribonuclease Inhibitor"/>
    <property type="match status" value="1"/>
</dbReference>
<protein>
    <recommendedName>
        <fullName evidence="1">F-box domain-containing protein</fullName>
    </recommendedName>
</protein>
<keyword evidence="3" id="KW-1185">Reference proteome</keyword>
<proteinExistence type="predicted"/>
<dbReference type="InterPro" id="IPR036047">
    <property type="entry name" value="F-box-like_dom_sf"/>
</dbReference>
<dbReference type="Gene3D" id="1.20.1280.50">
    <property type="match status" value="1"/>
</dbReference>
<evidence type="ECO:0000313" key="2">
    <source>
        <dbReference type="EMBL" id="TKR83202.1"/>
    </source>
</evidence>
<dbReference type="InterPro" id="IPR032675">
    <property type="entry name" value="LRR_dom_sf"/>
</dbReference>
<dbReference type="SUPFAM" id="SSF81383">
    <property type="entry name" value="F-box domain"/>
    <property type="match status" value="1"/>
</dbReference>